<name>A0ACC2N7H2_9HYME</name>
<sequence>MQSHILKLSRIRNLQITPRNHYSVIHDLLELKTTNVDDLLDPKVRKLKPKLLYSDYVENRRLKFGYDKNRKTLAKLKTKFQKEKEAVQASAPVMSIALKYLDDEQIAIPIESEQECEFLGETTKKPIHMPYASTDSFKKEPHKPFKHKAENSVSTLNEKYKELYENYLEKTRLDLSENPNNYGTNEKLYADLKVRMGDDFSNIPPTWMTDYEIYNDSLLEDEDVNYGTPNPESQVSSVPCGGCGALLHCKDVALPGYLPSELFINQSDEDLQSVTCQRCHFMENYNTCLDVRVSPEDYPKLIEEIRSNEKALVILLVDLTDFPCSIWPELPSLIGKNRHLFVVGNKIDLLPKDSPHFLDNAKHCLTESLIGSGVTSGNIKHISLISAKTGYGVESLINKLHSIWQYRSDVYLVGCTNAGKSTLFNTLLQSDFCRSQAVDLIQRATTSPWPGTTLSLLKFPILRPTPSRLALRTKRLQDTRRYENVESESRRREFQNTGKIELATLQSRIFHSFKKNHEVSSAMYRAQDGDVITLNKPKKFGLNEFAPEFVKSRWCYDTPGVIQPDQVLHFLTTDELVKTLPDRIISPRTFCIWQDQSMFIAGLGRLDILETSKFIRCTVFASRHLPVTICKTEDADLIYNELLQTDAFVVPINDPDRLKMWPKLESKDLETEGIGEDESVSDVVLSSAGWVSITAADKQRVFMRVWTPQGRGIHLRSALLSKSVTLRGGRKIGSPAYKLGRQVYYANKQKN</sequence>
<dbReference type="EMBL" id="CM056744">
    <property type="protein sequence ID" value="KAJ8666841.1"/>
    <property type="molecule type" value="Genomic_DNA"/>
</dbReference>
<keyword evidence="2" id="KW-1185">Reference proteome</keyword>
<evidence type="ECO:0000313" key="2">
    <source>
        <dbReference type="Proteomes" id="UP001239111"/>
    </source>
</evidence>
<evidence type="ECO:0000313" key="1">
    <source>
        <dbReference type="EMBL" id="KAJ8666841.1"/>
    </source>
</evidence>
<comment type="caution">
    <text evidence="1">The sequence shown here is derived from an EMBL/GenBank/DDBJ whole genome shotgun (WGS) entry which is preliminary data.</text>
</comment>
<protein>
    <submittedName>
        <fullName evidence="1">Uncharacterized protein</fullName>
    </submittedName>
</protein>
<reference evidence="1" key="1">
    <citation type="submission" date="2023-04" db="EMBL/GenBank/DDBJ databases">
        <title>A chromosome-level genome assembly of the parasitoid wasp Eretmocerus hayati.</title>
        <authorList>
            <person name="Zhong Y."/>
            <person name="Liu S."/>
            <person name="Liu Y."/>
        </authorList>
    </citation>
    <scope>NUCLEOTIDE SEQUENCE</scope>
    <source>
        <strain evidence="1">ZJU_SS_LIU_2023</strain>
    </source>
</reference>
<dbReference type="Proteomes" id="UP001239111">
    <property type="component" value="Chromosome 4"/>
</dbReference>
<proteinExistence type="predicted"/>
<gene>
    <name evidence="1" type="ORF">QAD02_008503</name>
</gene>
<accession>A0ACC2N7H2</accession>
<organism evidence="1 2">
    <name type="scientific">Eretmocerus hayati</name>
    <dbReference type="NCBI Taxonomy" id="131215"/>
    <lineage>
        <taxon>Eukaryota</taxon>
        <taxon>Metazoa</taxon>
        <taxon>Ecdysozoa</taxon>
        <taxon>Arthropoda</taxon>
        <taxon>Hexapoda</taxon>
        <taxon>Insecta</taxon>
        <taxon>Pterygota</taxon>
        <taxon>Neoptera</taxon>
        <taxon>Endopterygota</taxon>
        <taxon>Hymenoptera</taxon>
        <taxon>Apocrita</taxon>
        <taxon>Proctotrupomorpha</taxon>
        <taxon>Chalcidoidea</taxon>
        <taxon>Aphelinidae</taxon>
        <taxon>Aphelininae</taxon>
        <taxon>Eretmocerus</taxon>
    </lineage>
</organism>